<feature type="transmembrane region" description="Helical" evidence="1">
    <location>
        <begin position="180"/>
        <end position="199"/>
    </location>
</feature>
<accession>A0ABP0TXV2</accession>
<sequence length="321" mass="35306">MSQLAVLRFLPATFGLLREHAPAVFYFCFPNWVLEQCPLPSTHLKLLPGANTIPVDWPVSAAIMIWGIFLGCSTGLDLLQRSIKRNNKNIKNNKSQLQTPPQAQNTTTLSTRQAGLFVWGLALLWYALMCLGGLFFHCLQGELVFHLIDVMATSCSAISIIAGFAAMLGHFDDTKAFQRLGLLLTYVAISAIALLAPLLLQEQLYLLPIFGAAIIGIFVTKSCLQAAGSRMSPGVLLAGPQSKLGFRRASLWLLLTAAGFVLGLGSVIADAWVCVNFGVHFSLLFSVFFSSNLSMWCLYRFVLVVYNENLKLDFNHSKRQS</sequence>
<organism evidence="2 3">
    <name type="scientific">Sphagnum troendelagicum</name>
    <dbReference type="NCBI Taxonomy" id="128251"/>
    <lineage>
        <taxon>Eukaryota</taxon>
        <taxon>Viridiplantae</taxon>
        <taxon>Streptophyta</taxon>
        <taxon>Embryophyta</taxon>
        <taxon>Bryophyta</taxon>
        <taxon>Sphagnophytina</taxon>
        <taxon>Sphagnopsida</taxon>
        <taxon>Sphagnales</taxon>
        <taxon>Sphagnaceae</taxon>
        <taxon>Sphagnum</taxon>
    </lineage>
</organism>
<protein>
    <submittedName>
        <fullName evidence="2">Uncharacterized protein</fullName>
    </submittedName>
</protein>
<evidence type="ECO:0000313" key="3">
    <source>
        <dbReference type="Proteomes" id="UP001497512"/>
    </source>
</evidence>
<dbReference type="EMBL" id="OZ019908">
    <property type="protein sequence ID" value="CAK9207843.1"/>
    <property type="molecule type" value="Genomic_DNA"/>
</dbReference>
<feature type="transmembrane region" description="Helical" evidence="1">
    <location>
        <begin position="143"/>
        <end position="168"/>
    </location>
</feature>
<evidence type="ECO:0000313" key="2">
    <source>
        <dbReference type="EMBL" id="CAK9207843.1"/>
    </source>
</evidence>
<evidence type="ECO:0000256" key="1">
    <source>
        <dbReference type="SAM" id="Phobius"/>
    </source>
</evidence>
<gene>
    <name evidence="2" type="ORF">CSSPTR1EN2_LOCUS9009</name>
</gene>
<feature type="transmembrane region" description="Helical" evidence="1">
    <location>
        <begin position="116"/>
        <end position="137"/>
    </location>
</feature>
<name>A0ABP0TXV2_9BRYO</name>
<keyword evidence="1" id="KW-1133">Transmembrane helix</keyword>
<dbReference type="Proteomes" id="UP001497512">
    <property type="component" value="Chromosome 16"/>
</dbReference>
<feature type="transmembrane region" description="Helical" evidence="1">
    <location>
        <begin position="279"/>
        <end position="302"/>
    </location>
</feature>
<reference evidence="2" key="1">
    <citation type="submission" date="2024-02" db="EMBL/GenBank/DDBJ databases">
        <authorList>
            <consortium name="ELIXIR-Norway"/>
            <consortium name="Elixir Norway"/>
        </authorList>
    </citation>
    <scope>NUCLEOTIDE SEQUENCE</scope>
</reference>
<proteinExistence type="predicted"/>
<keyword evidence="3" id="KW-1185">Reference proteome</keyword>
<feature type="transmembrane region" description="Helical" evidence="1">
    <location>
        <begin position="205"/>
        <end position="224"/>
    </location>
</feature>
<feature type="transmembrane region" description="Helical" evidence="1">
    <location>
        <begin position="57"/>
        <end position="79"/>
    </location>
</feature>
<keyword evidence="1" id="KW-0812">Transmembrane</keyword>
<feature type="transmembrane region" description="Helical" evidence="1">
    <location>
        <begin position="251"/>
        <end position="273"/>
    </location>
</feature>
<keyword evidence="1" id="KW-0472">Membrane</keyword>